<reference evidence="5" key="1">
    <citation type="journal article" date="2021" name="Syst. Appl. Microbiol.">
        <title>Roseomonas hellenica sp. nov., isolated from roots of wild-growing Alkanna tinctoria.</title>
        <authorList>
            <person name="Rat A."/>
            <person name="Naranjo H.D."/>
            <person name="Lebbe L."/>
            <person name="Cnockaert M."/>
            <person name="Krigas N."/>
            <person name="Grigoriadou K."/>
            <person name="Maloupa E."/>
            <person name="Willems A."/>
        </authorList>
    </citation>
    <scope>NUCLEOTIDE SEQUENCE [LARGE SCALE GENOMIC DNA]</scope>
    <source>
        <strain evidence="5">LMG 31523</strain>
    </source>
</reference>
<name>A0ABS5F2U4_9PROT</name>
<dbReference type="CDD" id="cd13400">
    <property type="entry name" value="LT_IagB-like"/>
    <property type="match status" value="1"/>
</dbReference>
<organism evidence="4 5">
    <name type="scientific">Plastoroseomonas hellenica</name>
    <dbReference type="NCBI Taxonomy" id="2687306"/>
    <lineage>
        <taxon>Bacteria</taxon>
        <taxon>Pseudomonadati</taxon>
        <taxon>Pseudomonadota</taxon>
        <taxon>Alphaproteobacteria</taxon>
        <taxon>Acetobacterales</taxon>
        <taxon>Acetobacteraceae</taxon>
        <taxon>Plastoroseomonas</taxon>
    </lineage>
</organism>
<protein>
    <submittedName>
        <fullName evidence="4">Transglycosylase SLT domain-containing protein</fullName>
    </submittedName>
</protein>
<proteinExistence type="inferred from homology"/>
<dbReference type="Pfam" id="PF01464">
    <property type="entry name" value="SLT"/>
    <property type="match status" value="1"/>
</dbReference>
<keyword evidence="5" id="KW-1185">Reference proteome</keyword>
<keyword evidence="2" id="KW-0732">Signal</keyword>
<dbReference type="Gene3D" id="1.10.530.10">
    <property type="match status" value="1"/>
</dbReference>
<dbReference type="InterPro" id="IPR008258">
    <property type="entry name" value="Transglycosylase_SLT_dom_1"/>
</dbReference>
<feature type="chain" id="PRO_5045992908" evidence="2">
    <location>
        <begin position="21"/>
        <end position="254"/>
    </location>
</feature>
<gene>
    <name evidence="4" type="ORF">GXW71_20920</name>
</gene>
<dbReference type="Proteomes" id="UP001196870">
    <property type="component" value="Unassembled WGS sequence"/>
</dbReference>
<feature type="domain" description="Transglycosylase SLT" evidence="3">
    <location>
        <begin position="33"/>
        <end position="157"/>
    </location>
</feature>
<comment type="caution">
    <text evidence="4">The sequence shown here is derived from an EMBL/GenBank/DDBJ whole genome shotgun (WGS) entry which is preliminary data.</text>
</comment>
<dbReference type="RefSeq" id="WP_211854614.1">
    <property type="nucleotide sequence ID" value="NZ_JAAGBB010000026.1"/>
</dbReference>
<evidence type="ECO:0000256" key="1">
    <source>
        <dbReference type="ARBA" id="ARBA00009387"/>
    </source>
</evidence>
<dbReference type="EMBL" id="JAAGBB010000026">
    <property type="protein sequence ID" value="MBR0666836.1"/>
    <property type="molecule type" value="Genomic_DNA"/>
</dbReference>
<dbReference type="SUPFAM" id="SSF53955">
    <property type="entry name" value="Lysozyme-like"/>
    <property type="match status" value="1"/>
</dbReference>
<sequence>MKKTILGLLALLLLPAAVLAQPAEQGQLCRAAIRAAETAAGIPAHLLMAIGRAESGRRDPVTGAFHPWPWTINAEGRGSFFPDRAAAIAAVRSLQAQGVRSIDIGCMQINLRHHPNAFASLEEAFDPTTNTRYAARFLTELRTELGDWNRASAAYHSRTPEYANAYQARVAELWAEEQRSPATVTPAMMAALGARPPMSPSSGAMLSNGAARAQVIAAPSGSQGRGLDAYRSMPILQARLASVPRGGLIIARRF</sequence>
<evidence type="ECO:0000313" key="4">
    <source>
        <dbReference type="EMBL" id="MBR0666836.1"/>
    </source>
</evidence>
<evidence type="ECO:0000313" key="5">
    <source>
        <dbReference type="Proteomes" id="UP001196870"/>
    </source>
</evidence>
<evidence type="ECO:0000259" key="3">
    <source>
        <dbReference type="Pfam" id="PF01464"/>
    </source>
</evidence>
<comment type="similarity">
    <text evidence="1">Belongs to the virb1 family.</text>
</comment>
<evidence type="ECO:0000256" key="2">
    <source>
        <dbReference type="SAM" id="SignalP"/>
    </source>
</evidence>
<accession>A0ABS5F2U4</accession>
<dbReference type="InterPro" id="IPR023346">
    <property type="entry name" value="Lysozyme-like_dom_sf"/>
</dbReference>
<feature type="signal peptide" evidence="2">
    <location>
        <begin position="1"/>
        <end position="20"/>
    </location>
</feature>